<reference evidence="1" key="1">
    <citation type="journal article" date="2020" name="Nature">
        <title>Giant virus diversity and host interactions through global metagenomics.</title>
        <authorList>
            <person name="Schulz F."/>
            <person name="Roux S."/>
            <person name="Paez-Espino D."/>
            <person name="Jungbluth S."/>
            <person name="Walsh D.A."/>
            <person name="Denef V.J."/>
            <person name="McMahon K.D."/>
            <person name="Konstantinidis K.T."/>
            <person name="Eloe-Fadrosh E.A."/>
            <person name="Kyrpides N.C."/>
            <person name="Woyke T."/>
        </authorList>
    </citation>
    <scope>NUCLEOTIDE SEQUENCE</scope>
    <source>
        <strain evidence="1">GVMAG-M-3300020182-33</strain>
    </source>
</reference>
<protein>
    <recommendedName>
        <fullName evidence="2">IrrE N-terminal-like domain-containing protein</fullName>
    </recommendedName>
</protein>
<dbReference type="AlphaFoldDB" id="A0A6C0C011"/>
<accession>A0A6C0C011</accession>
<name>A0A6C0C011_9ZZZZ</name>
<organism evidence="1">
    <name type="scientific">viral metagenome</name>
    <dbReference type="NCBI Taxonomy" id="1070528"/>
    <lineage>
        <taxon>unclassified sequences</taxon>
        <taxon>metagenomes</taxon>
        <taxon>organismal metagenomes</taxon>
    </lineage>
</organism>
<sequence length="138" mass="16239">MNSLRHWLRSHASSLQCVHGQPDHVRFLACGVRSIVTVNAAQSYQRKLAALLHECGHIIIYRRRRRNCKTRICGATYREWWLETGQLKRGTKRRMLNILYEEICAWELGEKLAQKLKIRLRSKAFDQCRTRALLTYTG</sequence>
<proteinExistence type="predicted"/>
<evidence type="ECO:0008006" key="2">
    <source>
        <dbReference type="Google" id="ProtNLM"/>
    </source>
</evidence>
<dbReference type="EMBL" id="MN739301">
    <property type="protein sequence ID" value="QHS97672.1"/>
    <property type="molecule type" value="Genomic_DNA"/>
</dbReference>
<evidence type="ECO:0000313" key="1">
    <source>
        <dbReference type="EMBL" id="QHS97672.1"/>
    </source>
</evidence>